<evidence type="ECO:0000256" key="2">
    <source>
        <dbReference type="ARBA" id="ARBA00022801"/>
    </source>
</evidence>
<keyword evidence="2" id="KW-0378">Hydrolase</keyword>
<dbReference type="RefSeq" id="WP_146889704.1">
    <property type="nucleotide sequence ID" value="NZ_VORX01000001.1"/>
</dbReference>
<keyword evidence="1" id="KW-0479">Metal-binding</keyword>
<comment type="caution">
    <text evidence="6">The sequence shown here is derived from an EMBL/GenBank/DDBJ whole genome shotgun (WGS) entry which is preliminary data.</text>
</comment>
<evidence type="ECO:0000313" key="6">
    <source>
        <dbReference type="EMBL" id="TXE10883.1"/>
    </source>
</evidence>
<evidence type="ECO:0000256" key="3">
    <source>
        <dbReference type="ARBA" id="ARBA00022808"/>
    </source>
</evidence>
<dbReference type="OrthoDB" id="9788689at2"/>
<dbReference type="CDD" id="cd09988">
    <property type="entry name" value="Formimidoylglutamase"/>
    <property type="match status" value="1"/>
</dbReference>
<dbReference type="GO" id="GO:0033389">
    <property type="term" value="P:putrescine biosynthetic process from arginine, via agmatine"/>
    <property type="evidence" value="ECO:0007669"/>
    <property type="project" value="TreeGrafter"/>
</dbReference>
<evidence type="ECO:0000256" key="5">
    <source>
        <dbReference type="PROSITE-ProRule" id="PRU00742"/>
    </source>
</evidence>
<dbReference type="GO" id="GO:0046872">
    <property type="term" value="F:metal ion binding"/>
    <property type="evidence" value="ECO:0007669"/>
    <property type="project" value="UniProtKB-KW"/>
</dbReference>
<dbReference type="SUPFAM" id="SSF52768">
    <property type="entry name" value="Arginase/deacetylase"/>
    <property type="match status" value="1"/>
</dbReference>
<keyword evidence="3" id="KW-0369">Histidine metabolism</keyword>
<dbReference type="PANTHER" id="PTHR11358:SF35">
    <property type="entry name" value="FORMIMIDOYLGLUTAMASE"/>
    <property type="match status" value="1"/>
</dbReference>
<accession>A0A5C7ATG1</accession>
<reference evidence="6 7" key="1">
    <citation type="submission" date="2019-08" db="EMBL/GenBank/DDBJ databases">
        <title>Genome sequence of Gelidibacter salicanalis IC162T.</title>
        <authorList>
            <person name="Bowman J.P."/>
        </authorList>
    </citation>
    <scope>NUCLEOTIDE SEQUENCE [LARGE SCALE GENOMIC DNA]</scope>
    <source>
        <strain evidence="6 7">IC162</strain>
    </source>
</reference>
<keyword evidence="4" id="KW-0464">Manganese</keyword>
<evidence type="ECO:0000313" key="7">
    <source>
        <dbReference type="Proteomes" id="UP000321734"/>
    </source>
</evidence>
<proteinExistence type="inferred from homology"/>
<dbReference type="InterPro" id="IPR023696">
    <property type="entry name" value="Ureohydrolase_dom_sf"/>
</dbReference>
<dbReference type="Pfam" id="PF00491">
    <property type="entry name" value="Arginase"/>
    <property type="match status" value="1"/>
</dbReference>
<dbReference type="GO" id="GO:0006547">
    <property type="term" value="P:L-histidine metabolic process"/>
    <property type="evidence" value="ECO:0007669"/>
    <property type="project" value="UniProtKB-KW"/>
</dbReference>
<name>A0A5C7ATG1_9FLAO</name>
<dbReference type="GO" id="GO:0008783">
    <property type="term" value="F:agmatinase activity"/>
    <property type="evidence" value="ECO:0007669"/>
    <property type="project" value="TreeGrafter"/>
</dbReference>
<dbReference type="PROSITE" id="PS51409">
    <property type="entry name" value="ARGINASE_2"/>
    <property type="match status" value="1"/>
</dbReference>
<dbReference type="PANTHER" id="PTHR11358">
    <property type="entry name" value="ARGINASE/AGMATINASE"/>
    <property type="match status" value="1"/>
</dbReference>
<organism evidence="6 7">
    <name type="scientific">Gelidibacter salicanalis</name>
    <dbReference type="NCBI Taxonomy" id="291193"/>
    <lineage>
        <taxon>Bacteria</taxon>
        <taxon>Pseudomonadati</taxon>
        <taxon>Bacteroidota</taxon>
        <taxon>Flavobacteriia</taxon>
        <taxon>Flavobacteriales</taxon>
        <taxon>Flavobacteriaceae</taxon>
        <taxon>Gelidibacter</taxon>
    </lineage>
</organism>
<dbReference type="InterPro" id="IPR006035">
    <property type="entry name" value="Ureohydrolase"/>
</dbReference>
<comment type="similarity">
    <text evidence="5">Belongs to the arginase family.</text>
</comment>
<dbReference type="EMBL" id="VORX01000001">
    <property type="protein sequence ID" value="TXE10883.1"/>
    <property type="molecule type" value="Genomic_DNA"/>
</dbReference>
<evidence type="ECO:0000256" key="4">
    <source>
        <dbReference type="ARBA" id="ARBA00023211"/>
    </source>
</evidence>
<dbReference type="Proteomes" id="UP000321734">
    <property type="component" value="Unassembled WGS sequence"/>
</dbReference>
<gene>
    <name evidence="6" type="ORF">ES711_02985</name>
</gene>
<sequence length="348" mass="39241">MNKLVLFNINDLDTFLKKRPNESKFGEHIKILSNTTNIYESLRTLDVSYVIFGIPEDIGVFANYGHRGTAKAWEATLKVLLNIQSNIHTKANKVLVLGHLDFSKEMEKIDHLDNSDKNIAKARKLTEKIDRHVTELVHTIVSAGKKPIIIGGGHNNAYGNIKGTSLAYKKPINVVNFDAHSDFRKEEGRHSGNGFSYAYAEGFLKNYFIFGLHENYTSHLIFKTLDKFKALKYNTFEAITIRKDKKFKSELERAAKHVTEKAFGVEVDCDAIKFIPSSAITPSGFSVKKARAFVTYFGTHENAAYLHICEAAPTADTEVIVGKLITYLITDFIRANQSIYESRQTIPN</sequence>
<dbReference type="AlphaFoldDB" id="A0A5C7ATG1"/>
<dbReference type="Gene3D" id="3.40.800.10">
    <property type="entry name" value="Ureohydrolase domain"/>
    <property type="match status" value="1"/>
</dbReference>
<protein>
    <submittedName>
        <fullName evidence="6">Formimidoylglutamase</fullName>
    </submittedName>
</protein>
<evidence type="ECO:0000256" key="1">
    <source>
        <dbReference type="ARBA" id="ARBA00022723"/>
    </source>
</evidence>
<keyword evidence="7" id="KW-1185">Reference proteome</keyword>